<dbReference type="GO" id="GO:0004857">
    <property type="term" value="F:enzyme inhibitor activity"/>
    <property type="evidence" value="ECO:0007669"/>
    <property type="project" value="TreeGrafter"/>
</dbReference>
<feature type="compositionally biased region" description="Polar residues" evidence="3">
    <location>
        <begin position="396"/>
        <end position="413"/>
    </location>
</feature>
<feature type="compositionally biased region" description="Low complexity" evidence="3">
    <location>
        <begin position="414"/>
        <end position="427"/>
    </location>
</feature>
<feature type="region of interest" description="Disordered" evidence="3">
    <location>
        <begin position="395"/>
        <end position="430"/>
    </location>
</feature>
<dbReference type="EMBL" id="CAJNOV010005570">
    <property type="protein sequence ID" value="CAF1214985.1"/>
    <property type="molecule type" value="Genomic_DNA"/>
</dbReference>
<evidence type="ECO:0000256" key="3">
    <source>
        <dbReference type="SAM" id="MobiDB-lite"/>
    </source>
</evidence>
<dbReference type="Pfam" id="PF13857">
    <property type="entry name" value="Ank_5"/>
    <property type="match status" value="1"/>
</dbReference>
<dbReference type="GO" id="GO:0017020">
    <property type="term" value="F:myosin phosphatase regulator activity"/>
    <property type="evidence" value="ECO:0007669"/>
    <property type="project" value="TreeGrafter"/>
</dbReference>
<evidence type="ECO:0008006" key="6">
    <source>
        <dbReference type="Google" id="ProtNLM"/>
    </source>
</evidence>
<keyword evidence="2" id="KW-0040">ANK repeat</keyword>
<dbReference type="SUPFAM" id="SSF48403">
    <property type="entry name" value="Ankyrin repeat"/>
    <property type="match status" value="1"/>
</dbReference>
<reference evidence="4" key="1">
    <citation type="submission" date="2021-02" db="EMBL/GenBank/DDBJ databases">
        <authorList>
            <person name="Nowell W R."/>
        </authorList>
    </citation>
    <scope>NUCLEOTIDE SEQUENCE</scope>
</reference>
<feature type="region of interest" description="Disordered" evidence="3">
    <location>
        <begin position="465"/>
        <end position="508"/>
    </location>
</feature>
<dbReference type="InterPro" id="IPR002110">
    <property type="entry name" value="Ankyrin_rpt"/>
</dbReference>
<organism evidence="4 5">
    <name type="scientific">Rotaria magnacalcarata</name>
    <dbReference type="NCBI Taxonomy" id="392030"/>
    <lineage>
        <taxon>Eukaryota</taxon>
        <taxon>Metazoa</taxon>
        <taxon>Spiralia</taxon>
        <taxon>Gnathifera</taxon>
        <taxon>Rotifera</taxon>
        <taxon>Eurotatoria</taxon>
        <taxon>Bdelloidea</taxon>
        <taxon>Philodinida</taxon>
        <taxon>Philodinidae</taxon>
        <taxon>Rotaria</taxon>
    </lineage>
</organism>
<dbReference type="GO" id="GO:0005737">
    <property type="term" value="C:cytoplasm"/>
    <property type="evidence" value="ECO:0007669"/>
    <property type="project" value="TreeGrafter"/>
</dbReference>
<feature type="compositionally biased region" description="Low complexity" evidence="3">
    <location>
        <begin position="471"/>
        <end position="484"/>
    </location>
</feature>
<accession>A0A814XDS8</accession>
<feature type="compositionally biased region" description="Low complexity" evidence="3">
    <location>
        <begin position="494"/>
        <end position="508"/>
    </location>
</feature>
<evidence type="ECO:0000256" key="2">
    <source>
        <dbReference type="PROSITE-ProRule" id="PRU00023"/>
    </source>
</evidence>
<dbReference type="PANTHER" id="PTHR24179:SF29">
    <property type="entry name" value="LD46604P"/>
    <property type="match status" value="1"/>
</dbReference>
<dbReference type="SMART" id="SM00248">
    <property type="entry name" value="ANK"/>
    <property type="match status" value="4"/>
</dbReference>
<dbReference type="PROSITE" id="PS50297">
    <property type="entry name" value="ANK_REP_REGION"/>
    <property type="match status" value="3"/>
</dbReference>
<feature type="compositionally biased region" description="Pro residues" evidence="3">
    <location>
        <begin position="526"/>
        <end position="538"/>
    </location>
</feature>
<feature type="compositionally biased region" description="Basic and acidic residues" evidence="3">
    <location>
        <begin position="547"/>
        <end position="558"/>
    </location>
</feature>
<protein>
    <recommendedName>
        <fullName evidence="6">Protein phosphatase 1 regulatory inhibitor subunit 16B</fullName>
    </recommendedName>
</protein>
<sequence>MDHSELVQEMVLLEKLTAQERLKHAKRRRQQQLANWARREASLGNGTIISSSMTNGTITSISNSRKLKSIRTKEFLVQFPANVVLLEATARQDVEEVRSLLKSGKYNPNTANEDGLTPMHQCSIDNSDQILRLLIEHGGDVNAKDRDLWTPLHAAATCGHIHICKILIENGAELLALNADGNMPYDICDDDQTLDYIETQMDRIGITQEMIDSKRGHVENQMLIDLNLLAKKSLTSVRSIDDILSYRNDEGATPLHIASANGYLSVVEYLLQRHVSINLQDADGWCPIHAAAFWCQQPTLNADGWCPIHAAAFWCQQPTLTQLIEAGADIYEKIPDGRSAVDLCEDPDIRSYMIEFREQSVRNQAKAAAAAAAAAAAQLEQNLSTPIPINNRIHFGTNSLPHGTTPRTGTLYESRSSISSPYGSGSSLNRTSSIRRASLRDREKVKKLNENFLDVLQAKDKIQEDADENATNPTNPTLTNGTIPSKPITKEECSSSTTTTDSTVRETATTTVPIKKSLSIPAVGIPLPPLKVPQPLPPTQATADTLSDVKRRREERRRGIGTPASTAIHPPPPPPPPSPPKSIPLPLASIPINHDNNTKMSNGNHSLTKNDPIPNYSAKKYMEIHGHIEDDDREKRICCTIL</sequence>
<evidence type="ECO:0000256" key="1">
    <source>
        <dbReference type="ARBA" id="ARBA00022737"/>
    </source>
</evidence>
<dbReference type="PROSITE" id="PS50088">
    <property type="entry name" value="ANK_REPEAT"/>
    <property type="match status" value="3"/>
</dbReference>
<evidence type="ECO:0000313" key="4">
    <source>
        <dbReference type="EMBL" id="CAF1214985.1"/>
    </source>
</evidence>
<feature type="repeat" description="ANK" evidence="2">
    <location>
        <begin position="147"/>
        <end position="179"/>
    </location>
</feature>
<dbReference type="InterPro" id="IPR036770">
    <property type="entry name" value="Ankyrin_rpt-contain_sf"/>
</dbReference>
<feature type="compositionally biased region" description="Pro residues" evidence="3">
    <location>
        <begin position="569"/>
        <end position="583"/>
    </location>
</feature>
<keyword evidence="1" id="KW-0677">Repeat</keyword>
<dbReference type="InterPro" id="IPR051226">
    <property type="entry name" value="PP1_Regulatory_Subunit"/>
</dbReference>
<dbReference type="AlphaFoldDB" id="A0A814XDS8"/>
<dbReference type="PRINTS" id="PR01415">
    <property type="entry name" value="ANKYRIN"/>
</dbReference>
<gene>
    <name evidence="4" type="ORF">CJN711_LOCUS12703</name>
</gene>
<feature type="region of interest" description="Disordered" evidence="3">
    <location>
        <begin position="525"/>
        <end position="587"/>
    </location>
</feature>
<dbReference type="Pfam" id="PF12796">
    <property type="entry name" value="Ank_2"/>
    <property type="match status" value="1"/>
</dbReference>
<proteinExistence type="predicted"/>
<dbReference type="Gene3D" id="1.25.40.20">
    <property type="entry name" value="Ankyrin repeat-containing domain"/>
    <property type="match status" value="3"/>
</dbReference>
<name>A0A814XDS8_9BILA</name>
<dbReference type="PANTHER" id="PTHR24179">
    <property type="entry name" value="PROTEIN PHOSPHATASE 1 REGULATORY SUBUNIT 12"/>
    <property type="match status" value="1"/>
</dbReference>
<comment type="caution">
    <text evidence="4">The sequence shown here is derived from an EMBL/GenBank/DDBJ whole genome shotgun (WGS) entry which is preliminary data.</text>
</comment>
<feature type="repeat" description="ANK" evidence="2">
    <location>
        <begin position="250"/>
        <end position="282"/>
    </location>
</feature>
<feature type="repeat" description="ANK" evidence="2">
    <location>
        <begin position="114"/>
        <end position="146"/>
    </location>
</feature>
<dbReference type="Proteomes" id="UP000663855">
    <property type="component" value="Unassembled WGS sequence"/>
</dbReference>
<evidence type="ECO:0000313" key="5">
    <source>
        <dbReference type="Proteomes" id="UP000663855"/>
    </source>
</evidence>